<dbReference type="EMBL" id="GAMC01011553">
    <property type="protein sequence ID" value="JAB95002.1"/>
    <property type="molecule type" value="mRNA"/>
</dbReference>
<feature type="domain" description="SAM" evidence="7">
    <location>
        <begin position="504"/>
        <end position="562"/>
    </location>
</feature>
<dbReference type="SMART" id="SM00454">
    <property type="entry name" value="SAM"/>
    <property type="match status" value="3"/>
</dbReference>
<feature type="compositionally biased region" description="Polar residues" evidence="6">
    <location>
        <begin position="12"/>
        <end position="28"/>
    </location>
</feature>
<evidence type="ECO:0000259" key="7">
    <source>
        <dbReference type="PROSITE" id="PS50105"/>
    </source>
</evidence>
<dbReference type="CDD" id="cd09563">
    <property type="entry name" value="SAM_liprin-beta1_2_repeat1"/>
    <property type="match status" value="1"/>
</dbReference>
<dbReference type="GO" id="GO:0005829">
    <property type="term" value="C:cytosol"/>
    <property type="evidence" value="ECO:0007669"/>
    <property type="project" value="UniProtKB-ARBA"/>
</dbReference>
<dbReference type="InterPro" id="IPR029515">
    <property type="entry name" value="Liprin"/>
</dbReference>
<dbReference type="PANTHER" id="PTHR12587:SF14">
    <property type="entry name" value="AT31531P"/>
    <property type="match status" value="1"/>
</dbReference>
<proteinExistence type="evidence at transcript level"/>
<evidence type="ECO:0000256" key="6">
    <source>
        <dbReference type="SAM" id="MobiDB-lite"/>
    </source>
</evidence>
<dbReference type="GO" id="GO:0048786">
    <property type="term" value="C:presynaptic active zone"/>
    <property type="evidence" value="ECO:0007669"/>
    <property type="project" value="TreeGrafter"/>
</dbReference>
<dbReference type="FunFam" id="1.10.150.50:FF:000005">
    <property type="entry name" value="Liprin-beta-1 isoform 1"/>
    <property type="match status" value="1"/>
</dbReference>
<feature type="compositionally biased region" description="Low complexity" evidence="6">
    <location>
        <begin position="741"/>
        <end position="751"/>
    </location>
</feature>
<feature type="compositionally biased region" description="Basic and acidic residues" evidence="6">
    <location>
        <begin position="583"/>
        <end position="595"/>
    </location>
</feature>
<dbReference type="FunFam" id="1.10.150.50:FF:000007">
    <property type="entry name" value="Liprin-beta-1 isoform 1"/>
    <property type="match status" value="1"/>
</dbReference>
<dbReference type="InterPro" id="IPR037617">
    <property type="entry name" value="LIPB1/2_SAM_1"/>
</dbReference>
<keyword evidence="3" id="KW-0677">Repeat</keyword>
<evidence type="ECO:0000313" key="10">
    <source>
        <dbReference type="Proteomes" id="UP000606786"/>
    </source>
</evidence>
<dbReference type="Proteomes" id="UP000606786">
    <property type="component" value="Unassembled WGS sequence"/>
</dbReference>
<dbReference type="PROSITE" id="PS50105">
    <property type="entry name" value="SAM_DOMAIN"/>
    <property type="match status" value="2"/>
</dbReference>
<dbReference type="CDD" id="cd09566">
    <property type="entry name" value="SAM_liprin-beta1_2_repeat2"/>
    <property type="match status" value="1"/>
</dbReference>
<dbReference type="InterPro" id="IPR058914">
    <property type="entry name" value="LIPB1/2_CC"/>
</dbReference>
<dbReference type="PANTHER" id="PTHR12587">
    <property type="entry name" value="LAR INTERACTING PROTEIN LIP -RELATED PROTEIN"/>
    <property type="match status" value="1"/>
</dbReference>
<dbReference type="CDD" id="cd09569">
    <property type="entry name" value="SAM_liprin-beta1_2_repeat3"/>
    <property type="match status" value="1"/>
</dbReference>
<feature type="region of interest" description="Disordered" evidence="6">
    <location>
        <begin position="736"/>
        <end position="774"/>
    </location>
</feature>
<feature type="coiled-coil region" evidence="5">
    <location>
        <begin position="202"/>
        <end position="232"/>
    </location>
</feature>
<dbReference type="AlphaFoldDB" id="W8B8Q7"/>
<dbReference type="InterPro" id="IPR001660">
    <property type="entry name" value="SAM"/>
</dbReference>
<dbReference type="OrthoDB" id="6516566at2759"/>
<dbReference type="Pfam" id="PF07647">
    <property type="entry name" value="SAM_2"/>
    <property type="match status" value="1"/>
</dbReference>
<evidence type="ECO:0000256" key="3">
    <source>
        <dbReference type="ARBA" id="ARBA00022737"/>
    </source>
</evidence>
<reference evidence="9" key="2">
    <citation type="journal article" date="2014" name="BMC Genomics">
        <title>A genomic perspective to assessing quality of mass-reared SIT flies used in Mediterranean fruit fly (Ceratitis capitata) eradication in California.</title>
        <authorList>
            <person name="Calla B."/>
            <person name="Hall B."/>
            <person name="Hou S."/>
            <person name="Geib S.M."/>
        </authorList>
    </citation>
    <scope>NUCLEOTIDE SEQUENCE</scope>
</reference>
<evidence type="ECO:0000256" key="5">
    <source>
        <dbReference type="SAM" id="Coils"/>
    </source>
</evidence>
<comment type="similarity">
    <text evidence="1">Belongs to the liprin family. Liprin-beta subfamily.</text>
</comment>
<dbReference type="InterPro" id="IPR037619">
    <property type="entry name" value="LIPB1/2_SAM_3rd"/>
</dbReference>
<keyword evidence="10" id="KW-1185">Reference proteome</keyword>
<feature type="region of interest" description="Disordered" evidence="6">
    <location>
        <begin position="1"/>
        <end position="28"/>
    </location>
</feature>
<accession>W8B8Q7</accession>
<reference evidence="8" key="3">
    <citation type="submission" date="2020-11" db="EMBL/GenBank/DDBJ databases">
        <authorList>
            <person name="Whitehead M."/>
        </authorList>
    </citation>
    <scope>NUCLEOTIDE SEQUENCE</scope>
    <source>
        <strain evidence="8">EGII</strain>
    </source>
</reference>
<feature type="domain" description="SAM" evidence="7">
    <location>
        <begin position="421"/>
        <end position="487"/>
    </location>
</feature>
<evidence type="ECO:0000256" key="2">
    <source>
        <dbReference type="ARBA" id="ARBA00022553"/>
    </source>
</evidence>
<feature type="coiled-coil region" evidence="5">
    <location>
        <begin position="125"/>
        <end position="152"/>
    </location>
</feature>
<protein>
    <submittedName>
        <fullName evidence="8">(Mediterranean fruit fly) hypothetical protein</fullName>
    </submittedName>
    <submittedName>
        <fullName evidence="9">Liprin-beta-2</fullName>
    </submittedName>
</protein>
<dbReference type="InterPro" id="IPR013761">
    <property type="entry name" value="SAM/pointed_sf"/>
</dbReference>
<dbReference type="Gene3D" id="1.10.150.50">
    <property type="entry name" value="Transcription Factor, Ets-1"/>
    <property type="match status" value="3"/>
</dbReference>
<dbReference type="InterPro" id="IPR037618">
    <property type="entry name" value="LIPB1/2_SAM_2nd"/>
</dbReference>
<keyword evidence="4 5" id="KW-0175">Coiled coil</keyword>
<evidence type="ECO:0000256" key="4">
    <source>
        <dbReference type="ARBA" id="ARBA00023054"/>
    </source>
</evidence>
<dbReference type="EMBL" id="CAJHJT010000034">
    <property type="protein sequence ID" value="CAD7005070.1"/>
    <property type="molecule type" value="Genomic_DNA"/>
</dbReference>
<reference evidence="9" key="1">
    <citation type="submission" date="2013-07" db="EMBL/GenBank/DDBJ databases">
        <authorList>
            <person name="Geib S."/>
        </authorList>
    </citation>
    <scope>NUCLEOTIDE SEQUENCE</scope>
</reference>
<dbReference type="Pfam" id="PF00536">
    <property type="entry name" value="SAM_1"/>
    <property type="match status" value="2"/>
</dbReference>
<dbReference type="SUPFAM" id="SSF47769">
    <property type="entry name" value="SAM/Pointed domain"/>
    <property type="match status" value="3"/>
</dbReference>
<dbReference type="GO" id="GO:0007528">
    <property type="term" value="P:neuromuscular junction development"/>
    <property type="evidence" value="ECO:0007669"/>
    <property type="project" value="TreeGrafter"/>
</dbReference>
<name>W8B8Q7_CERCA</name>
<organism evidence="9">
    <name type="scientific">Ceratitis capitata</name>
    <name type="common">Mediterranean fruit fly</name>
    <name type="synonym">Tephritis capitata</name>
    <dbReference type="NCBI Taxonomy" id="7213"/>
    <lineage>
        <taxon>Eukaryota</taxon>
        <taxon>Metazoa</taxon>
        <taxon>Ecdysozoa</taxon>
        <taxon>Arthropoda</taxon>
        <taxon>Hexapoda</taxon>
        <taxon>Insecta</taxon>
        <taxon>Pterygota</taxon>
        <taxon>Neoptera</taxon>
        <taxon>Endopterygota</taxon>
        <taxon>Diptera</taxon>
        <taxon>Brachycera</taxon>
        <taxon>Muscomorpha</taxon>
        <taxon>Tephritoidea</taxon>
        <taxon>Tephritidae</taxon>
        <taxon>Ceratitis</taxon>
        <taxon>Ceratitis</taxon>
    </lineage>
</organism>
<feature type="region of interest" description="Disordered" evidence="6">
    <location>
        <begin position="575"/>
        <end position="595"/>
    </location>
</feature>
<evidence type="ECO:0000256" key="1">
    <source>
        <dbReference type="ARBA" id="ARBA00007547"/>
    </source>
</evidence>
<dbReference type="Pfam" id="PF26022">
    <property type="entry name" value="CC_Liprin_beta"/>
    <property type="match status" value="1"/>
</dbReference>
<evidence type="ECO:0000313" key="9">
    <source>
        <dbReference type="EMBL" id="JAB95002.1"/>
    </source>
</evidence>
<sequence length="774" mass="87087">MHGIKEKKFSTKALTGQQAQKSNIQALNTSSTDASKMLEAALQQMDGIISGNNKGNYGINNEAPRNPCSVNTNVLPERNLISANNVISTAKTLALALQQVGLVAPAPDPETASVISNWLEAHIPRQDADERLLRLQREKESLAIEYQLLADRLSEQTDKILEFEGLLNERTQLLSDRDEQLQRLMLSRSTLETQKLELMSALSELKLHRATLERENVELRASEKKVNNISTNEAIMARKRPPFGSMGNLNQTNFSSSGCVGSPKTPPASLRHQIHPQYHSLPRAHNLKHNNNLENHRQLDGNANMQRQRNVAFASNEKILIDDSKNTFSGTEIDAIDCREDLMNTSYISSPNFRERSTRGLKGIFGKLRRSNSGNLELPSLENTEAEFKRGGFTRATAGGRIEWATPSSQLSTFFKGYKEWSPQEVCNWLTDLGLGVYSDDCRKWLKNTTSVCFFTASPVDIERELNLKTTLHRKKIQLAINELTGKEDDPLAIKAAHLDISWVMRWLDDIGLPQYKDPFMMAKIDGRMLHRLTMEDLSQLHVYSCLHIASLRCGIQCMRENEWNAECLIRRSARSTGPPLESDDHSLEGDEKTPEENVEKISLWTAHRVMEWLRVADLSEYAPNLRGAGVHGALMLYEPRFTADLLADLLSIPPTKTLLRRHLATHFKELLGRDIIQNKRDTQSTPGYQPLAITSKIKPPKKTQFSLKRRKSNKGNGDVDWTDYVCPMMTSCLSNKEQSKAASPSNSNSSTVDMPYTGNSNNPKEHSYGNITQ</sequence>
<evidence type="ECO:0000313" key="8">
    <source>
        <dbReference type="EMBL" id="CAD7005070.1"/>
    </source>
</evidence>
<gene>
    <name evidence="9" type="primary">LIPB2</name>
    <name evidence="8" type="ORF">CCAP1982_LOCUS13435</name>
</gene>
<keyword evidence="2" id="KW-0597">Phosphoprotein</keyword>